<dbReference type="AlphaFoldDB" id="A0A9D2KF73"/>
<dbReference type="InterPro" id="IPR002575">
    <property type="entry name" value="Aminoglycoside_PTrfase"/>
</dbReference>
<proteinExistence type="predicted"/>
<dbReference type="Gene3D" id="3.90.1200.10">
    <property type="match status" value="1"/>
</dbReference>
<reference evidence="2" key="1">
    <citation type="journal article" date="2021" name="PeerJ">
        <title>Extensive microbial diversity within the chicken gut microbiome revealed by metagenomics and culture.</title>
        <authorList>
            <person name="Gilroy R."/>
            <person name="Ravi A."/>
            <person name="Getino M."/>
            <person name="Pursley I."/>
            <person name="Horton D.L."/>
            <person name="Alikhan N.F."/>
            <person name="Baker D."/>
            <person name="Gharbi K."/>
            <person name="Hall N."/>
            <person name="Watson M."/>
            <person name="Adriaenssens E.M."/>
            <person name="Foster-Nyarko E."/>
            <person name="Jarju S."/>
            <person name="Secka A."/>
            <person name="Antonio M."/>
            <person name="Oren A."/>
            <person name="Chaudhuri R.R."/>
            <person name="La Ragione R."/>
            <person name="Hildebrand F."/>
            <person name="Pallen M.J."/>
        </authorList>
    </citation>
    <scope>NUCLEOTIDE SEQUENCE</scope>
    <source>
        <strain evidence="2">CHK156-179</strain>
    </source>
</reference>
<comment type="caution">
    <text evidence="2">The sequence shown here is derived from an EMBL/GenBank/DDBJ whole genome shotgun (WGS) entry which is preliminary data.</text>
</comment>
<dbReference type="Pfam" id="PF01636">
    <property type="entry name" value="APH"/>
    <property type="match status" value="1"/>
</dbReference>
<sequence length="307" mass="35951">MEPLLSLWYKCGAADLFKGKPRFLPRHREEDGSVYEGVWDVILSDEGGAPSPRDRFIFKKAKDLEAEIYKTFLSPAKPYAPRLFGTCREGDDIFLLMEFVEGENLQRPTKRKLLLAVRALAAMQEEYWQNTALISSGLTFEKSFSSLKQRRQYLLSPLLERHFDEFLALYERLPRTLCHDDLLPFNLIVNGKEERAVLLDWEAGGILPYPVSFSRLIAHGREHYELFRMTKEQRAYTVEQYFAQFVSRRGISRREYLHALSYFVFAETCEWVFVGNKHGREDCPYFSRYLRAALQMARALERGELLF</sequence>
<evidence type="ECO:0000313" key="2">
    <source>
        <dbReference type="EMBL" id="HJA02595.1"/>
    </source>
</evidence>
<gene>
    <name evidence="2" type="ORF">H9797_04355</name>
</gene>
<dbReference type="EMBL" id="DXAJ01000064">
    <property type="protein sequence ID" value="HJA02595.1"/>
    <property type="molecule type" value="Genomic_DNA"/>
</dbReference>
<reference evidence="2" key="2">
    <citation type="submission" date="2021-04" db="EMBL/GenBank/DDBJ databases">
        <authorList>
            <person name="Gilroy R."/>
        </authorList>
    </citation>
    <scope>NUCLEOTIDE SEQUENCE</scope>
    <source>
        <strain evidence="2">CHK156-179</strain>
    </source>
</reference>
<evidence type="ECO:0000259" key="1">
    <source>
        <dbReference type="Pfam" id="PF01636"/>
    </source>
</evidence>
<accession>A0A9D2KF73</accession>
<dbReference type="SUPFAM" id="SSF56112">
    <property type="entry name" value="Protein kinase-like (PK-like)"/>
    <property type="match status" value="1"/>
</dbReference>
<organism evidence="2 3">
    <name type="scientific">Candidatus Gallimonas gallistercoris</name>
    <dbReference type="NCBI Taxonomy" id="2838602"/>
    <lineage>
        <taxon>Bacteria</taxon>
        <taxon>Bacillati</taxon>
        <taxon>Bacillota</taxon>
        <taxon>Clostridia</taxon>
        <taxon>Candidatus Gallimonas</taxon>
    </lineage>
</organism>
<feature type="domain" description="Aminoglycoside phosphotransferase" evidence="1">
    <location>
        <begin position="66"/>
        <end position="203"/>
    </location>
</feature>
<protein>
    <submittedName>
        <fullName evidence="2">Phosphotransferase</fullName>
    </submittedName>
</protein>
<name>A0A9D2KF73_9FIRM</name>
<evidence type="ECO:0000313" key="3">
    <source>
        <dbReference type="Proteomes" id="UP000824221"/>
    </source>
</evidence>
<dbReference type="InterPro" id="IPR011009">
    <property type="entry name" value="Kinase-like_dom_sf"/>
</dbReference>
<dbReference type="Proteomes" id="UP000824221">
    <property type="component" value="Unassembled WGS sequence"/>
</dbReference>